<dbReference type="AlphaFoldDB" id="A0A2M8EPK1"/>
<dbReference type="InterPro" id="IPR036390">
    <property type="entry name" value="WH_DNA-bd_sf"/>
</dbReference>
<gene>
    <name evidence="2" type="ORF">CO057_01555</name>
</gene>
<feature type="domain" description="Transcription regulator TrmB N-terminal" evidence="1">
    <location>
        <begin position="9"/>
        <end position="72"/>
    </location>
</feature>
<dbReference type="InterPro" id="IPR051797">
    <property type="entry name" value="TrmB-like"/>
</dbReference>
<dbReference type="Gene3D" id="1.10.10.10">
    <property type="entry name" value="Winged helix-like DNA-binding domain superfamily/Winged helix DNA-binding domain"/>
    <property type="match status" value="1"/>
</dbReference>
<evidence type="ECO:0000313" key="3">
    <source>
        <dbReference type="Proteomes" id="UP000230251"/>
    </source>
</evidence>
<dbReference type="PANTHER" id="PTHR34293:SF1">
    <property type="entry name" value="HTH-TYPE TRANSCRIPTIONAL REGULATOR TRMBL2"/>
    <property type="match status" value="1"/>
</dbReference>
<accession>A0A2M8EPK1</accession>
<name>A0A2M8EPK1_9BACT</name>
<dbReference type="InterPro" id="IPR002831">
    <property type="entry name" value="Tscrpt_reg_TrmB_N"/>
</dbReference>
<dbReference type="PANTHER" id="PTHR34293">
    <property type="entry name" value="HTH-TYPE TRANSCRIPTIONAL REGULATOR TRMBL2"/>
    <property type="match status" value="1"/>
</dbReference>
<dbReference type="EMBL" id="PFSI01000024">
    <property type="protein sequence ID" value="PJC24675.1"/>
    <property type="molecule type" value="Genomic_DNA"/>
</dbReference>
<dbReference type="InterPro" id="IPR036388">
    <property type="entry name" value="WH-like_DNA-bd_sf"/>
</dbReference>
<comment type="caution">
    <text evidence="2">The sequence shown here is derived from an EMBL/GenBank/DDBJ whole genome shotgun (WGS) entry which is preliminary data.</text>
</comment>
<evidence type="ECO:0000259" key="1">
    <source>
        <dbReference type="Pfam" id="PF01978"/>
    </source>
</evidence>
<sequence length="260" mass="29609">MEKIKDHLVKLGLNDSDATVYAALFELKKGTIAQISQATHLNRTTIYPIIDRLMMQGLVSRASSKKTIFIPEHPRKLKKLLESKIASAQRRLKEADFVLEKLGDQYKTVLKPEIKVGHGKAEMEQIYNGVLEAKSDVFSILNLEGYSDIFDSTGKKQIKERIKKGVAQKVIAIDNKVARRWQKEAYSGLPKNKINTEYRWTDKSDGLFPTGEVLTFDDKVIVMLSNPEENIAYEVTSQSFANFLKVVFQLAWKQLEDTKN</sequence>
<proteinExistence type="predicted"/>
<protein>
    <recommendedName>
        <fullName evidence="1">Transcription regulator TrmB N-terminal domain-containing protein</fullName>
    </recommendedName>
</protein>
<dbReference type="Proteomes" id="UP000230251">
    <property type="component" value="Unassembled WGS sequence"/>
</dbReference>
<reference evidence="3" key="1">
    <citation type="submission" date="2017-09" db="EMBL/GenBank/DDBJ databases">
        <title>Depth-based differentiation of microbial function through sediment-hosted aquifers and enrichment of novel symbionts in the deep terrestrial subsurface.</title>
        <authorList>
            <person name="Probst A.J."/>
            <person name="Ladd B."/>
            <person name="Jarett J.K."/>
            <person name="Geller-Mcgrath D.E."/>
            <person name="Sieber C.M.K."/>
            <person name="Emerson J.B."/>
            <person name="Anantharaman K."/>
            <person name="Thomas B.C."/>
            <person name="Malmstrom R."/>
            <person name="Stieglmeier M."/>
            <person name="Klingl A."/>
            <person name="Woyke T."/>
            <person name="Ryan C.M."/>
            <person name="Banfield J.F."/>
        </authorList>
    </citation>
    <scope>NUCLEOTIDE SEQUENCE [LARGE SCALE GENOMIC DNA]</scope>
</reference>
<dbReference type="Pfam" id="PF01978">
    <property type="entry name" value="TrmB"/>
    <property type="match status" value="1"/>
</dbReference>
<dbReference type="SUPFAM" id="SSF46785">
    <property type="entry name" value="Winged helix' DNA-binding domain"/>
    <property type="match status" value="1"/>
</dbReference>
<evidence type="ECO:0000313" key="2">
    <source>
        <dbReference type="EMBL" id="PJC24675.1"/>
    </source>
</evidence>
<organism evidence="2 3">
    <name type="scientific">Candidatus Uhrbacteria bacterium CG_4_9_14_0_2_um_filter_41_50</name>
    <dbReference type="NCBI Taxonomy" id="1975031"/>
    <lineage>
        <taxon>Bacteria</taxon>
        <taxon>Candidatus Uhriibacteriota</taxon>
    </lineage>
</organism>